<evidence type="ECO:0000313" key="1">
    <source>
        <dbReference type="RefSeq" id="XP_016450482.1"/>
    </source>
</evidence>
<accession>A0A1S3YEQ1</accession>
<dbReference type="AlphaFoldDB" id="A0A1S3YEQ1"/>
<name>A0A1S3YEQ1_TOBAC</name>
<dbReference type="InterPro" id="IPR036397">
    <property type="entry name" value="RNaseH_sf"/>
</dbReference>
<proteinExistence type="predicted"/>
<dbReference type="PaxDb" id="4097-A0A1S3YEQ1"/>
<dbReference type="Gene3D" id="3.30.420.10">
    <property type="entry name" value="Ribonuclease H-like superfamily/Ribonuclease H"/>
    <property type="match status" value="1"/>
</dbReference>
<dbReference type="STRING" id="4097.A0A1S3YEQ1"/>
<reference evidence="1" key="1">
    <citation type="submission" date="2025-08" db="UniProtKB">
        <authorList>
            <consortium name="RefSeq"/>
        </authorList>
    </citation>
    <scope>IDENTIFICATION</scope>
</reference>
<gene>
    <name evidence="1" type="primary">LOC107775278</name>
</gene>
<protein>
    <submittedName>
        <fullName evidence="1">Small RNA degrading nuclease 1-like</fullName>
    </submittedName>
</protein>
<dbReference type="GO" id="GO:0003676">
    <property type="term" value="F:nucleic acid binding"/>
    <property type="evidence" value="ECO:0007669"/>
    <property type="project" value="InterPro"/>
</dbReference>
<sequence length="65" mass="7374">MTFEDQPSNRRPSLSNLCKSLCFQIVVLGFELRKKDSPHNCLDDACTAMKLVLAKISVELIVSYR</sequence>
<dbReference type="SMR" id="A0A1S3YEQ1"/>
<organism evidence="1">
    <name type="scientific">Nicotiana tabacum</name>
    <name type="common">Common tobacco</name>
    <dbReference type="NCBI Taxonomy" id="4097"/>
    <lineage>
        <taxon>Eukaryota</taxon>
        <taxon>Viridiplantae</taxon>
        <taxon>Streptophyta</taxon>
        <taxon>Embryophyta</taxon>
        <taxon>Tracheophyta</taxon>
        <taxon>Spermatophyta</taxon>
        <taxon>Magnoliopsida</taxon>
        <taxon>eudicotyledons</taxon>
        <taxon>Gunneridae</taxon>
        <taxon>Pentapetalae</taxon>
        <taxon>asterids</taxon>
        <taxon>lamiids</taxon>
        <taxon>Solanales</taxon>
        <taxon>Solanaceae</taxon>
        <taxon>Nicotianoideae</taxon>
        <taxon>Nicotianeae</taxon>
        <taxon>Nicotiana</taxon>
    </lineage>
</organism>
<dbReference type="KEGG" id="nta:107775278"/>
<dbReference type="OrthoDB" id="16516at2759"/>
<dbReference type="RefSeq" id="XP_016450482.1">
    <property type="nucleotide sequence ID" value="XM_016594996.1"/>
</dbReference>